<dbReference type="InterPro" id="IPR000182">
    <property type="entry name" value="GNAT_dom"/>
</dbReference>
<dbReference type="RefSeq" id="WP_326839791.1">
    <property type="nucleotide sequence ID" value="NZ_SVNY01000001.1"/>
</dbReference>
<evidence type="ECO:0000259" key="1">
    <source>
        <dbReference type="PROSITE" id="PS51186"/>
    </source>
</evidence>
<dbReference type="InterPro" id="IPR016181">
    <property type="entry name" value="Acyl_CoA_acyltransferase"/>
</dbReference>
<reference evidence="2" key="1">
    <citation type="submission" date="2019-04" db="EMBL/GenBank/DDBJ databases">
        <title>Evolution of Biomass-Degrading Anaerobic Consortia Revealed by Metagenomics.</title>
        <authorList>
            <person name="Peng X."/>
        </authorList>
    </citation>
    <scope>NUCLEOTIDE SEQUENCE</scope>
    <source>
        <strain evidence="2">SIG551</strain>
    </source>
</reference>
<evidence type="ECO:0000313" key="2">
    <source>
        <dbReference type="EMBL" id="MBE6832258.1"/>
    </source>
</evidence>
<dbReference type="PROSITE" id="PS51186">
    <property type="entry name" value="GNAT"/>
    <property type="match status" value="1"/>
</dbReference>
<organism evidence="2 3">
    <name type="scientific">Faecalispora sporosphaeroides</name>
    <dbReference type="NCBI Taxonomy" id="1549"/>
    <lineage>
        <taxon>Bacteria</taxon>
        <taxon>Bacillati</taxon>
        <taxon>Bacillota</taxon>
        <taxon>Clostridia</taxon>
        <taxon>Eubacteriales</taxon>
        <taxon>Oscillospiraceae</taxon>
        <taxon>Faecalispora</taxon>
    </lineage>
</organism>
<accession>A0A928Q1V2</accession>
<dbReference type="Gene3D" id="3.40.630.30">
    <property type="match status" value="1"/>
</dbReference>
<sequence length="253" mass="27393">MIRLVTEKELPLLERFCEGSPFGCKIAGLQRAYGLLLPFARFWVQTDEHGKITAAVSSLDGASVLHLKSTADGDELKEFLSAAGCRTLLCGESAAHALYGAPNRAGEMFVCSADLEESVTAGGAKLLEEVPVRALFSLLCECGEQRAGQFEPFYLDVSHRVRHGACLTQGAYFSDRPVACAMAGSITKTDAVLSAVAVHPDFRRRGLGGAVVRALLLRLSPRAVYVLCENERAALFYRSLSFSLAGRWAELDF</sequence>
<dbReference type="Proteomes" id="UP000754750">
    <property type="component" value="Unassembled WGS sequence"/>
</dbReference>
<protein>
    <submittedName>
        <fullName evidence="2">GNAT family N-acetyltransferase</fullName>
    </submittedName>
</protein>
<gene>
    <name evidence="2" type="ORF">E7512_01520</name>
</gene>
<dbReference type="EMBL" id="SVNY01000001">
    <property type="protein sequence ID" value="MBE6832258.1"/>
    <property type="molecule type" value="Genomic_DNA"/>
</dbReference>
<dbReference type="GO" id="GO:0016747">
    <property type="term" value="F:acyltransferase activity, transferring groups other than amino-acyl groups"/>
    <property type="evidence" value="ECO:0007669"/>
    <property type="project" value="InterPro"/>
</dbReference>
<evidence type="ECO:0000313" key="3">
    <source>
        <dbReference type="Proteomes" id="UP000754750"/>
    </source>
</evidence>
<feature type="domain" description="N-acetyltransferase" evidence="1">
    <location>
        <begin position="122"/>
        <end position="253"/>
    </location>
</feature>
<name>A0A928Q1V2_9FIRM</name>
<dbReference type="SUPFAM" id="SSF55729">
    <property type="entry name" value="Acyl-CoA N-acyltransferases (Nat)"/>
    <property type="match status" value="1"/>
</dbReference>
<dbReference type="AlphaFoldDB" id="A0A928Q1V2"/>
<dbReference type="Pfam" id="PF00583">
    <property type="entry name" value="Acetyltransf_1"/>
    <property type="match status" value="1"/>
</dbReference>
<proteinExistence type="predicted"/>
<comment type="caution">
    <text evidence="2">The sequence shown here is derived from an EMBL/GenBank/DDBJ whole genome shotgun (WGS) entry which is preliminary data.</text>
</comment>
<dbReference type="CDD" id="cd04301">
    <property type="entry name" value="NAT_SF"/>
    <property type="match status" value="1"/>
</dbReference>